<sequence>MEIEDNIPTRNMEHKMDPMAYTVFNELRLEGKLCDVVIKASGVEFKAHKNILCGCSPYFRALFTSSWISSEDDVYDIPGIDPEIMKLIIEFAYTWTVPITCNNVESVFIAADYLNILSLVQLCSKFLKKQLCHGNCIGLYRFTECYYSPELHQEAHMYILHNFEDIAKLSDEFLDLSAVELKGLLEKDELNIKQEETAFEAIVKWISHSPEQRKHHISLLLPEVRFAFMNTDFFNINVKMNNYIKGNEQCKPIIIDALRAMFNLNTNGHSNTDLSPMSRPRLPCEVLFAVGGWSGGSPTNAIECYDSRADQWIQITSEEMSPRAYHGTAYLKGYLYIIGGFDSVDYFNNVNRFDPIEKSWQEVAPMHSKRCYVSVAILDENIYAMGGFNGHVRLNTAECYEPKTNQWTQISPMNEQRSDASATTLNNRIYICGGFNGNECLFTAEMYSPDTKQWSTISPMMNRRSGVGAIAYREKVYAVGGFDGHNRLRSSEVYSPISNTWHMVPDMYTPRSNFGIEVVDDRLFVVGGFNGFTTTFDVECYDETTNEWYDAHDVNVYRSALSCCVISGLPNIRDYAAPRDIFSRHEATSSSSASSLPVSYDF</sequence>
<evidence type="ECO:0000256" key="1">
    <source>
        <dbReference type="ARBA" id="ARBA00022441"/>
    </source>
</evidence>
<dbReference type="PRINTS" id="PR00501">
    <property type="entry name" value="KELCHREPEAT"/>
</dbReference>
<accession>A0AAV7BLP3</accession>
<dbReference type="AlphaFoldDB" id="A0AAV7BLP3"/>
<name>A0AAV7BLP3_ENGPU</name>
<dbReference type="Pfam" id="PF01344">
    <property type="entry name" value="Kelch_1"/>
    <property type="match status" value="6"/>
</dbReference>
<dbReference type="InterPro" id="IPR011333">
    <property type="entry name" value="SKP1/BTB/POZ_sf"/>
</dbReference>
<keyword evidence="5" id="KW-1185">Reference proteome</keyword>
<dbReference type="Gene3D" id="2.120.10.80">
    <property type="entry name" value="Kelch-type beta propeller"/>
    <property type="match status" value="1"/>
</dbReference>
<keyword evidence="1" id="KW-0880">Kelch repeat</keyword>
<dbReference type="PIRSF" id="PIRSF037037">
    <property type="entry name" value="Kelch-like_protein_gigaxonin"/>
    <property type="match status" value="1"/>
</dbReference>
<dbReference type="InterPro" id="IPR000210">
    <property type="entry name" value="BTB/POZ_dom"/>
</dbReference>
<dbReference type="InterPro" id="IPR017096">
    <property type="entry name" value="BTB-kelch_protein"/>
</dbReference>
<proteinExistence type="predicted"/>
<dbReference type="SMART" id="SM00875">
    <property type="entry name" value="BACK"/>
    <property type="match status" value="1"/>
</dbReference>
<dbReference type="PANTHER" id="PTHR24412:SF172">
    <property type="entry name" value="KELCH-LIKE PROTEIN 10"/>
    <property type="match status" value="1"/>
</dbReference>
<dbReference type="InterPro" id="IPR006652">
    <property type="entry name" value="Kelch_1"/>
</dbReference>
<evidence type="ECO:0000256" key="2">
    <source>
        <dbReference type="ARBA" id="ARBA00022737"/>
    </source>
</evidence>
<dbReference type="FunFam" id="1.25.40.420:FF:000001">
    <property type="entry name" value="Kelch-like family member 12"/>
    <property type="match status" value="1"/>
</dbReference>
<protein>
    <recommendedName>
        <fullName evidence="3">BTB domain-containing protein</fullName>
    </recommendedName>
</protein>
<reference evidence="4" key="1">
    <citation type="thesis" date="2020" institute="ProQuest LLC" country="789 East Eisenhower Parkway, Ann Arbor, MI, USA">
        <title>Comparative Genomics and Chromosome Evolution.</title>
        <authorList>
            <person name="Mudd A.B."/>
        </authorList>
    </citation>
    <scope>NUCLEOTIDE SEQUENCE</scope>
    <source>
        <strain evidence="4">237g6f4</strain>
        <tissue evidence="4">Blood</tissue>
    </source>
</reference>
<dbReference type="EMBL" id="WNYA01000005">
    <property type="protein sequence ID" value="KAG8573429.1"/>
    <property type="molecule type" value="Genomic_DNA"/>
</dbReference>
<feature type="domain" description="BTB" evidence="3">
    <location>
        <begin position="34"/>
        <end position="101"/>
    </location>
</feature>
<gene>
    <name evidence="4" type="ORF">GDO81_012405</name>
</gene>
<dbReference type="SMART" id="SM00612">
    <property type="entry name" value="Kelch"/>
    <property type="match status" value="6"/>
</dbReference>
<dbReference type="Gene3D" id="3.30.710.10">
    <property type="entry name" value="Potassium Channel Kv1.1, Chain A"/>
    <property type="match status" value="1"/>
</dbReference>
<dbReference type="SMART" id="SM00225">
    <property type="entry name" value="BTB"/>
    <property type="match status" value="1"/>
</dbReference>
<dbReference type="InterPro" id="IPR015915">
    <property type="entry name" value="Kelch-typ_b-propeller"/>
</dbReference>
<dbReference type="Gene3D" id="1.25.40.420">
    <property type="match status" value="1"/>
</dbReference>
<dbReference type="InterPro" id="IPR011705">
    <property type="entry name" value="BACK"/>
</dbReference>
<dbReference type="Proteomes" id="UP000824782">
    <property type="component" value="Unassembled WGS sequence"/>
</dbReference>
<dbReference type="PROSITE" id="PS50097">
    <property type="entry name" value="BTB"/>
    <property type="match status" value="1"/>
</dbReference>
<dbReference type="Pfam" id="PF07707">
    <property type="entry name" value="BACK"/>
    <property type="match status" value="1"/>
</dbReference>
<organism evidence="4 5">
    <name type="scientific">Engystomops pustulosus</name>
    <name type="common">Tungara frog</name>
    <name type="synonym">Physalaemus pustulosus</name>
    <dbReference type="NCBI Taxonomy" id="76066"/>
    <lineage>
        <taxon>Eukaryota</taxon>
        <taxon>Metazoa</taxon>
        <taxon>Chordata</taxon>
        <taxon>Craniata</taxon>
        <taxon>Vertebrata</taxon>
        <taxon>Euteleostomi</taxon>
        <taxon>Amphibia</taxon>
        <taxon>Batrachia</taxon>
        <taxon>Anura</taxon>
        <taxon>Neobatrachia</taxon>
        <taxon>Hyloidea</taxon>
        <taxon>Leptodactylidae</taxon>
        <taxon>Leiuperinae</taxon>
        <taxon>Engystomops</taxon>
    </lineage>
</organism>
<evidence type="ECO:0000259" key="3">
    <source>
        <dbReference type="PROSITE" id="PS50097"/>
    </source>
</evidence>
<comment type="caution">
    <text evidence="4">The sequence shown here is derived from an EMBL/GenBank/DDBJ whole genome shotgun (WGS) entry which is preliminary data.</text>
</comment>
<dbReference type="Pfam" id="PF00651">
    <property type="entry name" value="BTB"/>
    <property type="match status" value="1"/>
</dbReference>
<dbReference type="SUPFAM" id="SSF54695">
    <property type="entry name" value="POZ domain"/>
    <property type="match status" value="1"/>
</dbReference>
<dbReference type="PANTHER" id="PTHR24412">
    <property type="entry name" value="KELCH PROTEIN"/>
    <property type="match status" value="1"/>
</dbReference>
<dbReference type="CDD" id="cd18450">
    <property type="entry name" value="BACK_KLHL10"/>
    <property type="match status" value="1"/>
</dbReference>
<dbReference type="SUPFAM" id="SSF117281">
    <property type="entry name" value="Kelch motif"/>
    <property type="match status" value="1"/>
</dbReference>
<keyword evidence="2" id="KW-0677">Repeat</keyword>
<evidence type="ECO:0000313" key="5">
    <source>
        <dbReference type="Proteomes" id="UP000824782"/>
    </source>
</evidence>
<evidence type="ECO:0000313" key="4">
    <source>
        <dbReference type="EMBL" id="KAG8573429.1"/>
    </source>
</evidence>